<name>A0ABT3WQL7_9PROT</name>
<evidence type="ECO:0000259" key="1">
    <source>
        <dbReference type="SMART" id="SM00014"/>
    </source>
</evidence>
<evidence type="ECO:0000313" key="3">
    <source>
        <dbReference type="Proteomes" id="UP001165575"/>
    </source>
</evidence>
<proteinExistence type="predicted"/>
<organism evidence="2 3">
    <name type="scientific">Bombella pollinis</name>
    <dbReference type="NCBI Taxonomy" id="2967337"/>
    <lineage>
        <taxon>Bacteria</taxon>
        <taxon>Pseudomonadati</taxon>
        <taxon>Pseudomonadota</taxon>
        <taxon>Alphaproteobacteria</taxon>
        <taxon>Acetobacterales</taxon>
        <taxon>Acetobacteraceae</taxon>
        <taxon>Bombella</taxon>
    </lineage>
</organism>
<accession>A0ABT3WQL7</accession>
<dbReference type="RefSeq" id="WP_266137966.1">
    <property type="nucleotide sequence ID" value="NZ_JANIDX010000009.1"/>
</dbReference>
<dbReference type="CDD" id="cd03397">
    <property type="entry name" value="PAP2_acid_phosphatase"/>
    <property type="match status" value="1"/>
</dbReference>
<evidence type="ECO:0000313" key="2">
    <source>
        <dbReference type="EMBL" id="MCX5620445.1"/>
    </source>
</evidence>
<comment type="caution">
    <text evidence="2">The sequence shown here is derived from an EMBL/GenBank/DDBJ whole genome shotgun (WGS) entry which is preliminary data.</text>
</comment>
<dbReference type="PIRSF" id="PIRSF000897">
    <property type="entry name" value="Acid_Ptase_ClsA"/>
    <property type="match status" value="1"/>
</dbReference>
<dbReference type="Gene3D" id="1.20.144.10">
    <property type="entry name" value="Phosphatidic acid phosphatase type 2/haloperoxidase"/>
    <property type="match status" value="1"/>
</dbReference>
<gene>
    <name evidence="2" type="ORF">NQF89_08435</name>
</gene>
<dbReference type="SMART" id="SM00014">
    <property type="entry name" value="acidPPc"/>
    <property type="match status" value="1"/>
</dbReference>
<dbReference type="PRINTS" id="PR00483">
    <property type="entry name" value="BACPHPHTASE"/>
</dbReference>
<dbReference type="Proteomes" id="UP001165575">
    <property type="component" value="Unassembled WGS sequence"/>
</dbReference>
<dbReference type="InterPro" id="IPR000326">
    <property type="entry name" value="PAP2/HPO"/>
</dbReference>
<reference evidence="2 3" key="1">
    <citation type="submission" date="2022-07" db="EMBL/GenBank/DDBJ databases">
        <title>Bombella genomes.</title>
        <authorList>
            <person name="Harer L."/>
            <person name="Styblova S."/>
            <person name="Ehrmann M."/>
        </authorList>
    </citation>
    <scope>NUCLEOTIDE SEQUENCE [LARGE SCALE GENOMIC DNA]</scope>
    <source>
        <strain evidence="2 3">TMW 2.2556</strain>
    </source>
</reference>
<dbReference type="EMBL" id="JANIDX010000009">
    <property type="protein sequence ID" value="MCX5620445.1"/>
    <property type="molecule type" value="Genomic_DNA"/>
</dbReference>
<sequence length="211" mass="23717">MRFTPFVMVILAGLAGYAGFVAGHHRPSFTRSRLPPPPALGSRDAELDKQIYLTTRQLIGSARWQQAVEDAKLNDEGTVQAFVEVEQLHLSPVEKEALMQRLRVVQAMARRAMGGEKYIWQRRRPFIDYGGQSCVIDIQRFLTSWSYPSGHTVRAYALALALSKLYPEHRSAFLAKAHQFAESRVICGMHWASDIKAGEAFATRLMETVAP</sequence>
<keyword evidence="3" id="KW-1185">Reference proteome</keyword>
<dbReference type="Pfam" id="PF01569">
    <property type="entry name" value="PAP2"/>
    <property type="match status" value="1"/>
</dbReference>
<feature type="domain" description="Phosphatidic acid phosphatase type 2/haloperoxidase" evidence="1">
    <location>
        <begin position="99"/>
        <end position="210"/>
    </location>
</feature>
<protein>
    <submittedName>
        <fullName evidence="2">Phosphatase PAP2 family protein</fullName>
    </submittedName>
</protein>
<dbReference type="InterPro" id="IPR036938">
    <property type="entry name" value="PAP2/HPO_sf"/>
</dbReference>
<dbReference type="SUPFAM" id="SSF48317">
    <property type="entry name" value="Acid phosphatase/Vanadium-dependent haloperoxidase"/>
    <property type="match status" value="1"/>
</dbReference>
<dbReference type="InterPro" id="IPR001011">
    <property type="entry name" value="Acid_Pase_classA_bac"/>
</dbReference>